<feature type="region of interest" description="Disordered" evidence="1">
    <location>
        <begin position="116"/>
        <end position="138"/>
    </location>
</feature>
<keyword evidence="2" id="KW-0472">Membrane</keyword>
<proteinExistence type="predicted"/>
<accession>A0A5C8V4R8</accession>
<evidence type="ECO:0000313" key="4">
    <source>
        <dbReference type="Proteomes" id="UP000321456"/>
    </source>
</evidence>
<evidence type="ECO:0000313" key="3">
    <source>
        <dbReference type="EMBL" id="TXN37024.1"/>
    </source>
</evidence>
<reference evidence="3 4" key="1">
    <citation type="submission" date="2019-08" db="EMBL/GenBank/DDBJ databases">
        <title>Professor.</title>
        <authorList>
            <person name="Park J.S."/>
        </authorList>
    </citation>
    <scope>NUCLEOTIDE SEQUENCE [LARGE SCALE GENOMIC DNA]</scope>
    <source>
        <strain evidence="3 4">176CP5-101</strain>
    </source>
</reference>
<gene>
    <name evidence="3" type="ORF">FVB32_01685</name>
</gene>
<dbReference type="RefSeq" id="WP_147740857.1">
    <property type="nucleotide sequence ID" value="NZ_VRUR01000001.1"/>
</dbReference>
<name>A0A5C8V4R8_9FLAO</name>
<protein>
    <submittedName>
        <fullName evidence="3">Uncharacterized protein</fullName>
    </submittedName>
</protein>
<feature type="transmembrane region" description="Helical" evidence="2">
    <location>
        <begin position="7"/>
        <end position="26"/>
    </location>
</feature>
<keyword evidence="2" id="KW-0812">Transmembrane</keyword>
<dbReference type="EMBL" id="VRUR01000001">
    <property type="protein sequence ID" value="TXN37024.1"/>
    <property type="molecule type" value="Genomic_DNA"/>
</dbReference>
<dbReference type="AlphaFoldDB" id="A0A5C8V4R8"/>
<evidence type="ECO:0000256" key="2">
    <source>
        <dbReference type="SAM" id="Phobius"/>
    </source>
</evidence>
<feature type="compositionally biased region" description="Basic and acidic residues" evidence="1">
    <location>
        <begin position="126"/>
        <end position="138"/>
    </location>
</feature>
<keyword evidence="4" id="KW-1185">Reference proteome</keyword>
<evidence type="ECO:0000256" key="1">
    <source>
        <dbReference type="SAM" id="MobiDB-lite"/>
    </source>
</evidence>
<keyword evidence="2" id="KW-1133">Transmembrane helix</keyword>
<dbReference type="Proteomes" id="UP000321456">
    <property type="component" value="Unassembled WGS sequence"/>
</dbReference>
<comment type="caution">
    <text evidence="3">The sequence shown here is derived from an EMBL/GenBank/DDBJ whole genome shotgun (WGS) entry which is preliminary data.</text>
</comment>
<organism evidence="3 4">
    <name type="scientific">Flagellimonas hymeniacidonis</name>
    <dbReference type="NCBI Taxonomy" id="2603628"/>
    <lineage>
        <taxon>Bacteria</taxon>
        <taxon>Pseudomonadati</taxon>
        <taxon>Bacteroidota</taxon>
        <taxon>Flavobacteriia</taxon>
        <taxon>Flavobacteriales</taxon>
        <taxon>Flavobacteriaceae</taxon>
        <taxon>Flagellimonas</taxon>
    </lineage>
</organism>
<sequence>MRFIARVLVLFLMMSTFNGCFVLRWFGVDDTVEEVKGLTDKEIQDKVNSYKKTLLTSSAIQLESPAGGIFNISLTNQENSGILVSYLGGPNCAKYCWTQVMRESIDGVVVKEHTKIPGGENPDAGWKTEREEQEQKQTEEGYVVDGLCNPGFIGNSYKDNPNFPYSDFENNKINPNAKLFIIEFEVCVKCDNPQSDYFACFNWLYIRIKDDGAAKTYLVTENAAKDSPSKEFTDAVQKWNSP</sequence>